<organism evidence="2">
    <name type="scientific">Tanacetum cinerariifolium</name>
    <name type="common">Dalmatian daisy</name>
    <name type="synonym">Chrysanthemum cinerariifolium</name>
    <dbReference type="NCBI Taxonomy" id="118510"/>
    <lineage>
        <taxon>Eukaryota</taxon>
        <taxon>Viridiplantae</taxon>
        <taxon>Streptophyta</taxon>
        <taxon>Embryophyta</taxon>
        <taxon>Tracheophyta</taxon>
        <taxon>Spermatophyta</taxon>
        <taxon>Magnoliopsida</taxon>
        <taxon>eudicotyledons</taxon>
        <taxon>Gunneridae</taxon>
        <taxon>Pentapetalae</taxon>
        <taxon>asterids</taxon>
        <taxon>campanulids</taxon>
        <taxon>Asterales</taxon>
        <taxon>Asteraceae</taxon>
        <taxon>Asteroideae</taxon>
        <taxon>Anthemideae</taxon>
        <taxon>Anthemidinae</taxon>
        <taxon>Tanacetum</taxon>
    </lineage>
</organism>
<dbReference type="AlphaFoldDB" id="A0A6L2J2D3"/>
<evidence type="ECO:0000256" key="1">
    <source>
        <dbReference type="SAM" id="MobiDB-lite"/>
    </source>
</evidence>
<dbReference type="PANTHER" id="PTHR47592">
    <property type="entry name" value="PBF68 PROTEIN"/>
    <property type="match status" value="1"/>
</dbReference>
<accession>A0A6L2J2D3</accession>
<sequence>MVDATKHMMANFSKLDKFEGVYFRRWQKKMHFLLSTMSLVYVLTTPMRENGKNATVKHIRKMSKWENDDYVCSGIILNESPRVHDNDKPKSNNVAGSSVVNMVKHNNFTRYTDNRGKHKHQNTKADPNKKSKVTC</sequence>
<feature type="region of interest" description="Disordered" evidence="1">
    <location>
        <begin position="109"/>
        <end position="135"/>
    </location>
</feature>
<reference evidence="2" key="1">
    <citation type="journal article" date="2019" name="Sci. Rep.">
        <title>Draft genome of Tanacetum cinerariifolium, the natural source of mosquito coil.</title>
        <authorList>
            <person name="Yamashiro T."/>
            <person name="Shiraishi A."/>
            <person name="Satake H."/>
            <person name="Nakayama K."/>
        </authorList>
    </citation>
    <scope>NUCLEOTIDE SEQUENCE</scope>
</reference>
<gene>
    <name evidence="2" type="ORF">Tci_002949</name>
</gene>
<proteinExistence type="predicted"/>
<dbReference type="PANTHER" id="PTHR47592:SF29">
    <property type="entry name" value="ZINC FINGER, CCHC-TYPE"/>
    <property type="match status" value="1"/>
</dbReference>
<evidence type="ECO:0000313" key="2">
    <source>
        <dbReference type="EMBL" id="GEU30971.1"/>
    </source>
</evidence>
<comment type="caution">
    <text evidence="2">The sequence shown here is derived from an EMBL/GenBank/DDBJ whole genome shotgun (WGS) entry which is preliminary data.</text>
</comment>
<protein>
    <submittedName>
        <fullName evidence="2">Zinc finger, CCHC-type</fullName>
    </submittedName>
</protein>
<dbReference type="EMBL" id="BKCJ010000206">
    <property type="protein sequence ID" value="GEU30971.1"/>
    <property type="molecule type" value="Genomic_DNA"/>
</dbReference>
<name>A0A6L2J2D3_TANCI</name>